<protein>
    <submittedName>
        <fullName evidence="1">Uncharacterized protein</fullName>
    </submittedName>
</protein>
<feature type="non-terminal residue" evidence="1">
    <location>
        <position position="366"/>
    </location>
</feature>
<comment type="caution">
    <text evidence="1">The sequence shown here is derived from an EMBL/GenBank/DDBJ whole genome shotgun (WGS) entry which is preliminary data.</text>
</comment>
<dbReference type="EMBL" id="JBBHLL010000141">
    <property type="protein sequence ID" value="KAK7812958.1"/>
    <property type="molecule type" value="Genomic_DNA"/>
</dbReference>
<dbReference type="AlphaFoldDB" id="A0AAW0IEM9"/>
<reference evidence="1 2" key="1">
    <citation type="journal article" date="2023" name="bioRxiv">
        <title>Conserved and derived expression patterns and positive selection on dental genes reveal complex evolutionary context of ever-growing rodent molars.</title>
        <authorList>
            <person name="Calamari Z.T."/>
            <person name="Song A."/>
            <person name="Cohen E."/>
            <person name="Akter M."/>
            <person name="Roy R.D."/>
            <person name="Hallikas O."/>
            <person name="Christensen M.M."/>
            <person name="Li P."/>
            <person name="Marangoni P."/>
            <person name="Jernvall J."/>
            <person name="Klein O.D."/>
        </authorList>
    </citation>
    <scope>NUCLEOTIDE SEQUENCE [LARGE SCALE GENOMIC DNA]</scope>
    <source>
        <strain evidence="1">V071</strain>
    </source>
</reference>
<keyword evidence="2" id="KW-1185">Reference proteome</keyword>
<dbReference type="PROSITE" id="PS51257">
    <property type="entry name" value="PROKAR_LIPOPROTEIN"/>
    <property type="match status" value="1"/>
</dbReference>
<name>A0AAW0IEM9_MYOGA</name>
<organism evidence="1 2">
    <name type="scientific">Myodes glareolus</name>
    <name type="common">Bank vole</name>
    <name type="synonym">Clethrionomys glareolus</name>
    <dbReference type="NCBI Taxonomy" id="447135"/>
    <lineage>
        <taxon>Eukaryota</taxon>
        <taxon>Metazoa</taxon>
        <taxon>Chordata</taxon>
        <taxon>Craniata</taxon>
        <taxon>Vertebrata</taxon>
        <taxon>Euteleostomi</taxon>
        <taxon>Mammalia</taxon>
        <taxon>Eutheria</taxon>
        <taxon>Euarchontoglires</taxon>
        <taxon>Glires</taxon>
        <taxon>Rodentia</taxon>
        <taxon>Myomorpha</taxon>
        <taxon>Muroidea</taxon>
        <taxon>Cricetidae</taxon>
        <taxon>Arvicolinae</taxon>
        <taxon>Myodes</taxon>
    </lineage>
</organism>
<sequence>MLRKSDSTLTQCTAASNPVSVSCASRTESHRLGADIVTVWFLDILQEDPAASFILQLHQFLSVFSLLMRLAEKIFGKVPQSHSIPVEVARRRQVDVGGIQFQVDLAVDGSLRVLVVVLAHLRGRRSGHGSGWARRGGDAGATRLQRVLAWSSGLGSQGWSAGFCSSNVEAGNLGDSGLANLAAITLTSSLNRAGVPHMTMDDQNTKNTLSLGSVCGCLLIGWGSTLVHMWCVARQIPRVHVVRSKVLMILSKIKRRSSAPTVAPCVLRVSVTGQSVLSCTLTGQSEQEMFVKVLKVQTQNRLFFTPFAFEGTFPYKLDIHPRGTSRPPWRTDILTNLSLRSFHAGIMLTSETHNPEFALETMAQCW</sequence>
<dbReference type="Proteomes" id="UP001488838">
    <property type="component" value="Unassembled WGS sequence"/>
</dbReference>
<evidence type="ECO:0000313" key="1">
    <source>
        <dbReference type="EMBL" id="KAK7812958.1"/>
    </source>
</evidence>
<accession>A0AAW0IEM9</accession>
<gene>
    <name evidence="1" type="ORF">U0070_012876</name>
</gene>
<proteinExistence type="predicted"/>
<evidence type="ECO:0000313" key="2">
    <source>
        <dbReference type="Proteomes" id="UP001488838"/>
    </source>
</evidence>